<dbReference type="EMBL" id="JABEYC010000081">
    <property type="protein sequence ID" value="KAF4983102.1"/>
    <property type="molecule type" value="Genomic_DNA"/>
</dbReference>
<feature type="domain" description="FMN hydroxy acid dehydrogenase" evidence="3">
    <location>
        <begin position="1"/>
        <end position="214"/>
    </location>
</feature>
<reference evidence="4" key="2">
    <citation type="submission" date="2020-05" db="EMBL/GenBank/DDBJ databases">
        <authorList>
            <person name="Kim H.-S."/>
            <person name="Proctor R.H."/>
            <person name="Brown D.W."/>
        </authorList>
    </citation>
    <scope>NUCLEOTIDE SEQUENCE</scope>
    <source>
        <strain evidence="4">NRRL 22465</strain>
    </source>
</reference>
<keyword evidence="5" id="KW-1185">Reference proteome</keyword>
<dbReference type="Proteomes" id="UP000635477">
    <property type="component" value="Unassembled WGS sequence"/>
</dbReference>
<proteinExistence type="predicted"/>
<evidence type="ECO:0000256" key="1">
    <source>
        <dbReference type="ARBA" id="ARBA00001917"/>
    </source>
</evidence>
<comment type="cofactor">
    <cofactor evidence="1">
        <name>FMN</name>
        <dbReference type="ChEBI" id="CHEBI:58210"/>
    </cofactor>
</comment>
<dbReference type="PROSITE" id="PS51349">
    <property type="entry name" value="FMN_HYDROXY_ACID_DH_2"/>
    <property type="match status" value="1"/>
</dbReference>
<evidence type="ECO:0000259" key="3">
    <source>
        <dbReference type="PROSITE" id="PS51349"/>
    </source>
</evidence>
<evidence type="ECO:0000313" key="4">
    <source>
        <dbReference type="EMBL" id="KAF4983102.1"/>
    </source>
</evidence>
<reference evidence="4" key="1">
    <citation type="journal article" date="2020" name="BMC Genomics">
        <title>Correction to: Identification and distribution of gene clusters required for synthesis of sphingolipid metabolism inhibitors in diverse species of the filamentous fungus Fusarium.</title>
        <authorList>
            <person name="Kim H.S."/>
            <person name="Lohmar J.M."/>
            <person name="Busman M."/>
            <person name="Brown D.W."/>
            <person name="Naumann T.A."/>
            <person name="Divon H.H."/>
            <person name="Lysoe E."/>
            <person name="Uhlig S."/>
            <person name="Proctor R.H."/>
        </authorList>
    </citation>
    <scope>NUCLEOTIDE SEQUENCE</scope>
    <source>
        <strain evidence="4">NRRL 22465</strain>
    </source>
</reference>
<evidence type="ECO:0000313" key="5">
    <source>
        <dbReference type="Proteomes" id="UP000635477"/>
    </source>
</evidence>
<dbReference type="SUPFAM" id="SSF51395">
    <property type="entry name" value="FMN-linked oxidoreductases"/>
    <property type="match status" value="1"/>
</dbReference>
<organism evidence="4 5">
    <name type="scientific">Fusarium zealandicum</name>
    <dbReference type="NCBI Taxonomy" id="1053134"/>
    <lineage>
        <taxon>Eukaryota</taxon>
        <taxon>Fungi</taxon>
        <taxon>Dikarya</taxon>
        <taxon>Ascomycota</taxon>
        <taxon>Pezizomycotina</taxon>
        <taxon>Sordariomycetes</taxon>
        <taxon>Hypocreomycetidae</taxon>
        <taxon>Hypocreales</taxon>
        <taxon>Nectriaceae</taxon>
        <taxon>Fusarium</taxon>
        <taxon>Fusarium staphyleae species complex</taxon>
    </lineage>
</organism>
<dbReference type="InterPro" id="IPR000262">
    <property type="entry name" value="FMN-dep_DH"/>
</dbReference>
<keyword evidence="2" id="KW-0560">Oxidoreductase</keyword>
<gene>
    <name evidence="4" type="ORF">FZEAL_1412</name>
</gene>
<protein>
    <recommendedName>
        <fullName evidence="3">FMN hydroxy acid dehydrogenase domain-containing protein</fullName>
    </recommendedName>
</protein>
<dbReference type="AlphaFoldDB" id="A0A8H4UST8"/>
<accession>A0A8H4UST8</accession>
<dbReference type="Gene3D" id="3.20.20.70">
    <property type="entry name" value="Aldolase class I"/>
    <property type="match status" value="1"/>
</dbReference>
<dbReference type="InterPro" id="IPR013785">
    <property type="entry name" value="Aldolase_TIM"/>
</dbReference>
<sequence length="223" mass="24816">MVTTLKMYCNHHEEAADHGEKDLNTMTCMFWMVHYFCNNARITILARLAEKGVDPDKQPAESWDKAVWAREKWQEISGGRPFLIKGIQRVDDAEKAADLGFERIVVSNHAGRQVDGAIASLDALEMIAERVGDRLVVTFDSGVRRAADIVKTLALGAKFVAIGRLWIWGLSIMGEHGVSHVLKVLLADLDILIIVAGLNRVEDIDKDLLMSFPAGFGYRKGKL</sequence>
<dbReference type="Pfam" id="PF01070">
    <property type="entry name" value="FMN_dh"/>
    <property type="match status" value="1"/>
</dbReference>
<name>A0A8H4UST8_9HYPO</name>
<dbReference type="InterPro" id="IPR037396">
    <property type="entry name" value="FMN_HAD"/>
</dbReference>
<dbReference type="OrthoDB" id="25826at2759"/>
<comment type="caution">
    <text evidence="4">The sequence shown here is derived from an EMBL/GenBank/DDBJ whole genome shotgun (WGS) entry which is preliminary data.</text>
</comment>
<dbReference type="PANTHER" id="PTHR10578">
    <property type="entry name" value="S -2-HYDROXY-ACID OXIDASE-RELATED"/>
    <property type="match status" value="1"/>
</dbReference>
<dbReference type="PANTHER" id="PTHR10578:SF75">
    <property type="entry name" value="L-LACTATE DEHYDROGENASE (AFU_ORTHOLOGUE AFUA_4G07050)"/>
    <property type="match status" value="1"/>
</dbReference>
<evidence type="ECO:0000256" key="2">
    <source>
        <dbReference type="ARBA" id="ARBA00023002"/>
    </source>
</evidence>
<dbReference type="GO" id="GO:0016491">
    <property type="term" value="F:oxidoreductase activity"/>
    <property type="evidence" value="ECO:0007669"/>
    <property type="project" value="UniProtKB-KW"/>
</dbReference>